<keyword evidence="3" id="KW-1185">Reference proteome</keyword>
<evidence type="ECO:0008006" key="4">
    <source>
        <dbReference type="Google" id="ProtNLM"/>
    </source>
</evidence>
<dbReference type="Proteomes" id="UP000831327">
    <property type="component" value="Chromosome"/>
</dbReference>
<protein>
    <recommendedName>
        <fullName evidence="4">Transposase</fullName>
    </recommendedName>
</protein>
<evidence type="ECO:0000313" key="3">
    <source>
        <dbReference type="Proteomes" id="UP000831327"/>
    </source>
</evidence>
<evidence type="ECO:0000313" key="2">
    <source>
        <dbReference type="EMBL" id="BDG73493.1"/>
    </source>
</evidence>
<feature type="region of interest" description="Disordered" evidence="1">
    <location>
        <begin position="1"/>
        <end position="89"/>
    </location>
</feature>
<sequence>MTACWPRALPSHDPPPLATPPSRDSRPVLEFAAAGRDPRAGRTHAQGSASHADAERIGERRLAHAQELTPQSYATADLPTGPRETRSSTLSAAKETIIIVAFRRHTLLPPDACRYALKATLPQLARSALHRCLQRQGISRLPADNGDKPTRQAFKPYPIGYFHIDIAEVQTADGQLYPFRCRRPHQYVRTGSAGLAYCGPCADECR</sequence>
<name>A0ABN6P695_9PROT</name>
<dbReference type="EMBL" id="AP025637">
    <property type="protein sequence ID" value="BDG73493.1"/>
    <property type="molecule type" value="Genomic_DNA"/>
</dbReference>
<accession>A0ABN6P695</accession>
<reference evidence="2 3" key="1">
    <citation type="journal article" date="2016" name="Microbes Environ.">
        <title>Phylogenetically diverse aerobic anoxygenic phototrophic bacteria isolated from epilithic biofilms in Tama river, Japan.</title>
        <authorList>
            <person name="Hirose S."/>
            <person name="Matsuura K."/>
            <person name="Haruta S."/>
        </authorList>
    </citation>
    <scope>NUCLEOTIDE SEQUENCE [LARGE SCALE GENOMIC DNA]</scope>
    <source>
        <strain evidence="2 3">S08</strain>
    </source>
</reference>
<feature type="compositionally biased region" description="Basic and acidic residues" evidence="1">
    <location>
        <begin position="52"/>
        <end position="64"/>
    </location>
</feature>
<organism evidence="2 3">
    <name type="scientific">Roseomonas fluvialis</name>
    <dbReference type="NCBI Taxonomy" id="1750527"/>
    <lineage>
        <taxon>Bacteria</taxon>
        <taxon>Pseudomonadati</taxon>
        <taxon>Pseudomonadota</taxon>
        <taxon>Alphaproteobacteria</taxon>
        <taxon>Acetobacterales</taxon>
        <taxon>Roseomonadaceae</taxon>
        <taxon>Roseomonas</taxon>
    </lineage>
</organism>
<gene>
    <name evidence="2" type="ORF">Rmf_34220</name>
</gene>
<evidence type="ECO:0000256" key="1">
    <source>
        <dbReference type="SAM" id="MobiDB-lite"/>
    </source>
</evidence>
<proteinExistence type="predicted"/>